<protein>
    <submittedName>
        <fullName evidence="1">Uncharacterized protein</fullName>
    </submittedName>
</protein>
<dbReference type="EMBL" id="CP050296">
    <property type="protein sequence ID" value="QND60400.1"/>
    <property type="molecule type" value="Genomic_DNA"/>
</dbReference>
<evidence type="ECO:0000313" key="1">
    <source>
        <dbReference type="EMBL" id="QND60400.1"/>
    </source>
</evidence>
<gene>
    <name evidence="1" type="ORF">HB778_30525</name>
</gene>
<dbReference type="AlphaFoldDB" id="A0A7G6T0W8"/>
<proteinExistence type="predicted"/>
<reference evidence="2" key="1">
    <citation type="journal article" date="2020" name="Mol. Plant Microbe">
        <title>Rhizobial microsymbionts of the narrowly endemic Oxytropis species growing in Kamchatka are characterized by significant genetic diversity and possess a set of genes that are associated with T3SS and T6SS secretion systems and can affect the development of symbiosis.</title>
        <authorList>
            <person name="Safronova V."/>
            <person name="Guro P."/>
            <person name="Sazanova A."/>
            <person name="Kuznetsova I."/>
            <person name="Belimov A."/>
            <person name="Yakubov V."/>
            <person name="Chirak E."/>
            <person name="Afonin A."/>
            <person name="Gogolev Y."/>
            <person name="Andronov E."/>
            <person name="Tikhonovich I."/>
        </authorList>
    </citation>
    <scope>NUCLEOTIDE SEQUENCE [LARGE SCALE GENOMIC DNA]</scope>
    <source>
        <strain evidence="2">583</strain>
    </source>
</reference>
<dbReference type="Proteomes" id="UP000515465">
    <property type="component" value="Chromosome"/>
</dbReference>
<organism evidence="1 2">
    <name type="scientific">Mesorhizobium huakuii</name>
    <dbReference type="NCBI Taxonomy" id="28104"/>
    <lineage>
        <taxon>Bacteria</taxon>
        <taxon>Pseudomonadati</taxon>
        <taxon>Pseudomonadota</taxon>
        <taxon>Alphaproteobacteria</taxon>
        <taxon>Hyphomicrobiales</taxon>
        <taxon>Phyllobacteriaceae</taxon>
        <taxon>Mesorhizobium</taxon>
    </lineage>
</organism>
<accession>A0A7G6T0W8</accession>
<sequence length="113" mass="13136">MAETPVFTRAAIAEMVAPDYELLRSHINPNLPLKEAGDAWDSEMNAILVSRATAIGIQNKEEFRQFLNIYYEEQAAFFTRRQEQNAFNHQMHNTVARTVVRASIWSMIFQIFR</sequence>
<name>A0A7G6T0W8_9HYPH</name>
<evidence type="ECO:0000313" key="2">
    <source>
        <dbReference type="Proteomes" id="UP000515465"/>
    </source>
</evidence>
<dbReference type="RefSeq" id="WP_183459288.1">
    <property type="nucleotide sequence ID" value="NZ_CP050296.1"/>
</dbReference>